<dbReference type="GO" id="GO:1990904">
    <property type="term" value="C:ribonucleoprotein complex"/>
    <property type="evidence" value="ECO:0007669"/>
    <property type="project" value="UniProtKB-KW"/>
</dbReference>
<dbReference type="PROSITE" id="PS00733">
    <property type="entry name" value="RIBOSOMAL_S26E"/>
    <property type="match status" value="1"/>
</dbReference>
<dbReference type="InterPro" id="IPR000892">
    <property type="entry name" value="Ribosomal_eS26"/>
</dbReference>
<evidence type="ECO:0000256" key="1">
    <source>
        <dbReference type="ARBA" id="ARBA00022980"/>
    </source>
</evidence>
<dbReference type="Pfam" id="PF01283">
    <property type="entry name" value="Ribosomal_S26e"/>
    <property type="match status" value="1"/>
</dbReference>
<dbReference type="AlphaFoldDB" id="A0A075HR49"/>
<evidence type="ECO:0000313" key="3">
    <source>
        <dbReference type="EMBL" id="AIF16867.1"/>
    </source>
</evidence>
<keyword evidence="1 3" id="KW-0689">Ribosomal protein</keyword>
<dbReference type="InterPro" id="IPR047864">
    <property type="entry name" value="Ribosomal_eS26_CS"/>
</dbReference>
<organism evidence="3">
    <name type="scientific">uncultured marine thaumarchaeote KM3_75_C11</name>
    <dbReference type="NCBI Taxonomy" id="1456278"/>
    <lineage>
        <taxon>Archaea</taxon>
        <taxon>Nitrososphaerota</taxon>
        <taxon>environmental samples</taxon>
    </lineage>
</organism>
<keyword evidence="2" id="KW-0687">Ribonucleoprotein</keyword>
<proteinExistence type="predicted"/>
<name>A0A075HR49_9ARCH</name>
<dbReference type="EMBL" id="KF901066">
    <property type="protein sequence ID" value="AIF16867.1"/>
    <property type="molecule type" value="Genomic_DNA"/>
</dbReference>
<dbReference type="Gene3D" id="3.30.1740.20">
    <property type="entry name" value="Ribosomal protein S26e"/>
    <property type="match status" value="1"/>
</dbReference>
<dbReference type="GO" id="GO:0005840">
    <property type="term" value="C:ribosome"/>
    <property type="evidence" value="ECO:0007669"/>
    <property type="project" value="UniProtKB-KW"/>
</dbReference>
<reference evidence="3" key="1">
    <citation type="journal article" date="2014" name="Genome Biol. Evol.">
        <title>Pangenome evidence for extensive interdomain horizontal transfer affecting lineage core and shell genes in uncultured planktonic thaumarchaeota and euryarchaeota.</title>
        <authorList>
            <person name="Deschamps P."/>
            <person name="Zivanovic Y."/>
            <person name="Moreira D."/>
            <person name="Rodriguez-Valera F."/>
            <person name="Lopez-Garcia P."/>
        </authorList>
    </citation>
    <scope>NUCLEOTIDE SEQUENCE</scope>
</reference>
<protein>
    <submittedName>
        <fullName evidence="3">Ribosomal protein S26e (RP-S26e, RPS26)</fullName>
    </submittedName>
</protein>
<dbReference type="GO" id="GO:0006412">
    <property type="term" value="P:translation"/>
    <property type="evidence" value="ECO:0007669"/>
    <property type="project" value="InterPro"/>
</dbReference>
<sequence>MSLVEHQLAKELRAQGTYIASPRILKWYCISCAIHFKILKIRSASKRREHTKLR</sequence>
<gene>
    <name evidence="3" type="primary">RP-S26e</name>
    <name evidence="3" type="synonym">RPS26</name>
</gene>
<accession>A0A075HR49</accession>
<dbReference type="GO" id="GO:0003735">
    <property type="term" value="F:structural constituent of ribosome"/>
    <property type="evidence" value="ECO:0007669"/>
    <property type="project" value="InterPro"/>
</dbReference>
<dbReference type="InterPro" id="IPR038551">
    <property type="entry name" value="Ribosomal_eS26_sf"/>
</dbReference>
<evidence type="ECO:0000256" key="2">
    <source>
        <dbReference type="ARBA" id="ARBA00023274"/>
    </source>
</evidence>